<keyword evidence="2" id="KW-0285">Flavoprotein</keyword>
<feature type="domain" description="Reductase C-terminal" evidence="7">
    <location>
        <begin position="322"/>
        <end position="404"/>
    </location>
</feature>
<evidence type="ECO:0000313" key="9">
    <source>
        <dbReference type="Proteomes" id="UP001597018"/>
    </source>
</evidence>
<dbReference type="InterPro" id="IPR023753">
    <property type="entry name" value="FAD/NAD-binding_dom"/>
</dbReference>
<reference evidence="9" key="1">
    <citation type="journal article" date="2019" name="Int. J. Syst. Evol. Microbiol.">
        <title>The Global Catalogue of Microorganisms (GCM) 10K type strain sequencing project: providing services to taxonomists for standard genome sequencing and annotation.</title>
        <authorList>
            <consortium name="The Broad Institute Genomics Platform"/>
            <consortium name="The Broad Institute Genome Sequencing Center for Infectious Disease"/>
            <person name="Wu L."/>
            <person name="Ma J."/>
        </authorList>
    </citation>
    <scope>NUCLEOTIDE SEQUENCE [LARGE SCALE GENOMIC DNA]</scope>
    <source>
        <strain evidence="9">CCUG 56401</strain>
    </source>
</reference>
<dbReference type="Pfam" id="PF07992">
    <property type="entry name" value="Pyr_redox_2"/>
    <property type="match status" value="1"/>
</dbReference>
<feature type="domain" description="FAD/NAD(P)-binding" evidence="6">
    <location>
        <begin position="7"/>
        <end position="303"/>
    </location>
</feature>
<feature type="compositionally biased region" description="Basic and acidic residues" evidence="5">
    <location>
        <begin position="404"/>
        <end position="414"/>
    </location>
</feature>
<dbReference type="PRINTS" id="PR00368">
    <property type="entry name" value="FADPNR"/>
</dbReference>
<gene>
    <name evidence="8" type="ORF">ACFQ16_19265</name>
</gene>
<dbReference type="SUPFAM" id="SSF55424">
    <property type="entry name" value="FAD/NAD-linked reductases, dimerisation (C-terminal) domain"/>
    <property type="match status" value="1"/>
</dbReference>
<proteinExistence type="predicted"/>
<dbReference type="InterPro" id="IPR016156">
    <property type="entry name" value="FAD/NAD-linked_Rdtase_dimer_sf"/>
</dbReference>
<evidence type="ECO:0000259" key="6">
    <source>
        <dbReference type="Pfam" id="PF07992"/>
    </source>
</evidence>
<evidence type="ECO:0000256" key="3">
    <source>
        <dbReference type="ARBA" id="ARBA00022827"/>
    </source>
</evidence>
<feature type="region of interest" description="Disordered" evidence="5">
    <location>
        <begin position="387"/>
        <end position="414"/>
    </location>
</feature>
<keyword evidence="9" id="KW-1185">Reference proteome</keyword>
<dbReference type="PANTHER" id="PTHR43557">
    <property type="entry name" value="APOPTOSIS-INDUCING FACTOR 1"/>
    <property type="match status" value="1"/>
</dbReference>
<evidence type="ECO:0000256" key="5">
    <source>
        <dbReference type="SAM" id="MobiDB-lite"/>
    </source>
</evidence>
<dbReference type="InterPro" id="IPR050446">
    <property type="entry name" value="FAD-oxidoreductase/Apoptosis"/>
</dbReference>
<evidence type="ECO:0000313" key="8">
    <source>
        <dbReference type="EMBL" id="MFD0921888.1"/>
    </source>
</evidence>
<dbReference type="Gene3D" id="3.50.50.60">
    <property type="entry name" value="FAD/NAD(P)-binding domain"/>
    <property type="match status" value="2"/>
</dbReference>
<evidence type="ECO:0000259" key="7">
    <source>
        <dbReference type="Pfam" id="PF14759"/>
    </source>
</evidence>
<evidence type="ECO:0000256" key="1">
    <source>
        <dbReference type="ARBA" id="ARBA00001974"/>
    </source>
</evidence>
<keyword evidence="4" id="KW-0560">Oxidoreductase</keyword>
<comment type="caution">
    <text evidence="8">The sequence shown here is derived from an EMBL/GenBank/DDBJ whole genome shotgun (WGS) entry which is preliminary data.</text>
</comment>
<protein>
    <submittedName>
        <fullName evidence="8">NAD(P)/FAD-dependent oxidoreductase</fullName>
    </submittedName>
</protein>
<dbReference type="Proteomes" id="UP001597018">
    <property type="component" value="Unassembled WGS sequence"/>
</dbReference>
<comment type="cofactor">
    <cofactor evidence="1">
        <name>FAD</name>
        <dbReference type="ChEBI" id="CHEBI:57692"/>
    </cofactor>
</comment>
<organism evidence="8 9">
    <name type="scientific">Saccharopolyspora rosea</name>
    <dbReference type="NCBI Taxonomy" id="524884"/>
    <lineage>
        <taxon>Bacteria</taxon>
        <taxon>Bacillati</taxon>
        <taxon>Actinomycetota</taxon>
        <taxon>Actinomycetes</taxon>
        <taxon>Pseudonocardiales</taxon>
        <taxon>Pseudonocardiaceae</taxon>
        <taxon>Saccharopolyspora</taxon>
    </lineage>
</organism>
<dbReference type="Gene3D" id="3.30.390.30">
    <property type="match status" value="1"/>
</dbReference>
<sequence length="414" mass="43967">MTGTGPVVVLGTGQAGQQTAISLRQAGFDGRVVLVGDEPELPYRRPPLSKGYLTGDVDAAGLLLRTADYYAAHDIEVLPAQRAVEILRSEHRVRLRDGRSLDYQHLVLALGSRNREVPVPSADLPGVLGLRTLADADALRDRLRSARDVVVVGGGFVGLEVATSASAFGARVTVVEAQERLLARVATPQTSEFFARAHRSRGVRLLLGHRVARFLGDDSVSTVEIESGERIAADLVLVGAGAVPDVELAREAGLAERDGVVVDAWLRTSDPDISAIGDCARFPSPFAAEPVRIESVQNAVDQARCVAARLTGAPAEYRAVPWFWSDQAGTRLQIAGLTGGHDRTVLRGDPDSGRFSVFCFRGNALLGADSVGRPAEHLAVRRLLGTGPAPNLTPDQAADPDFDVAGHARAADPR</sequence>
<dbReference type="SUPFAM" id="SSF51905">
    <property type="entry name" value="FAD/NAD(P)-binding domain"/>
    <property type="match status" value="2"/>
</dbReference>
<evidence type="ECO:0000256" key="2">
    <source>
        <dbReference type="ARBA" id="ARBA00022630"/>
    </source>
</evidence>
<keyword evidence="3" id="KW-0274">FAD</keyword>
<evidence type="ECO:0000256" key="4">
    <source>
        <dbReference type="ARBA" id="ARBA00023002"/>
    </source>
</evidence>
<dbReference type="Pfam" id="PF14759">
    <property type="entry name" value="Reductase_C"/>
    <property type="match status" value="1"/>
</dbReference>
<accession>A0ABW3FWI2</accession>
<dbReference type="EMBL" id="JBHTIW010000016">
    <property type="protein sequence ID" value="MFD0921888.1"/>
    <property type="molecule type" value="Genomic_DNA"/>
</dbReference>
<dbReference type="RefSeq" id="WP_263253272.1">
    <property type="nucleotide sequence ID" value="NZ_BAABLT010000051.1"/>
</dbReference>
<name>A0ABW3FWI2_9PSEU</name>
<dbReference type="PRINTS" id="PR00411">
    <property type="entry name" value="PNDRDTASEI"/>
</dbReference>
<dbReference type="PANTHER" id="PTHR43557:SF2">
    <property type="entry name" value="RIESKE DOMAIN-CONTAINING PROTEIN-RELATED"/>
    <property type="match status" value="1"/>
</dbReference>
<dbReference type="InterPro" id="IPR036188">
    <property type="entry name" value="FAD/NAD-bd_sf"/>
</dbReference>
<dbReference type="InterPro" id="IPR028202">
    <property type="entry name" value="Reductase_C"/>
</dbReference>